<evidence type="ECO:0000256" key="6">
    <source>
        <dbReference type="ARBA" id="ARBA00034303"/>
    </source>
</evidence>
<evidence type="ECO:0000313" key="9">
    <source>
        <dbReference type="Proteomes" id="UP000198287"/>
    </source>
</evidence>
<proteinExistence type="inferred from homology"/>
<dbReference type="InterPro" id="IPR029058">
    <property type="entry name" value="AB_hydrolase_fold"/>
</dbReference>
<keyword evidence="5" id="KW-0539">Nucleus</keyword>
<keyword evidence="9" id="KW-1185">Reference proteome</keyword>
<dbReference type="PANTHER" id="PTHR12265:SF30">
    <property type="entry name" value="TRANSMEMBRANE PROTEIN 53"/>
    <property type="match status" value="1"/>
</dbReference>
<evidence type="ECO:0000256" key="5">
    <source>
        <dbReference type="ARBA" id="ARBA00023242"/>
    </source>
</evidence>
<evidence type="ECO:0000256" key="7">
    <source>
        <dbReference type="SAM" id="Phobius"/>
    </source>
</evidence>
<dbReference type="EMBL" id="LNIX01000008">
    <property type="protein sequence ID" value="OXA51140.1"/>
    <property type="molecule type" value="Genomic_DNA"/>
</dbReference>
<dbReference type="GO" id="GO:0005640">
    <property type="term" value="C:nuclear outer membrane"/>
    <property type="evidence" value="ECO:0007669"/>
    <property type="project" value="UniProtKB-SubCell"/>
</dbReference>
<evidence type="ECO:0000256" key="2">
    <source>
        <dbReference type="ARBA" id="ARBA00022692"/>
    </source>
</evidence>
<sequence length="318" mass="36221">MASNETPNLIDKEDDSCEVPDMDLDFHIQFPTPGYAGSNSTEEENGNTTDKKAIEKIWPVSGYDDKDAAKDTKEDKEIVVILLGWAGSKHKNLSKYSDIYLKRGCIVLRYITPVKALFVQTGKLPVLSNRLIHLISDLQLESHPIFFHVFSNGGSFTYASILRELYKMQDKLCLDIRGTIFDSAPTPRNLGKCFGAVSNIFENFGVVRFLIASIAVLLIVIQVFWMHFKSAIQLCLWGEQLSSLDPVKYHIEEIPLRNWLGRLGKMRNHHYLFLYSDNDDLIPWTLVEEFADIAATQGNYVVKRKFAGLYSLHDENHQ</sequence>
<gene>
    <name evidence="8" type="ORF">Fcan01_14668</name>
</gene>
<dbReference type="OMA" id="WYIHDKI"/>
<comment type="similarity">
    <text evidence="1">Belongs to the TMEM53 family.</text>
</comment>
<reference evidence="8 9" key="1">
    <citation type="submission" date="2015-12" db="EMBL/GenBank/DDBJ databases">
        <title>The genome of Folsomia candida.</title>
        <authorList>
            <person name="Faddeeva A."/>
            <person name="Derks M.F."/>
            <person name="Anvar Y."/>
            <person name="Smit S."/>
            <person name="Van Straalen N."/>
            <person name="Roelofs D."/>
        </authorList>
    </citation>
    <scope>NUCLEOTIDE SEQUENCE [LARGE SCALE GENOMIC DNA]</scope>
    <source>
        <strain evidence="8 9">VU population</strain>
        <tissue evidence="8">Whole body</tissue>
    </source>
</reference>
<comment type="caution">
    <text evidence="8">The sequence shown here is derived from an EMBL/GenBank/DDBJ whole genome shotgun (WGS) entry which is preliminary data.</text>
</comment>
<keyword evidence="3 7" id="KW-1133">Transmembrane helix</keyword>
<protein>
    <submittedName>
        <fullName evidence="8">Transmembrane protein 53</fullName>
    </submittedName>
</protein>
<evidence type="ECO:0000256" key="4">
    <source>
        <dbReference type="ARBA" id="ARBA00023136"/>
    </source>
</evidence>
<dbReference type="OrthoDB" id="77878at2759"/>
<name>A0A226E1G9_FOLCA</name>
<organism evidence="8 9">
    <name type="scientific">Folsomia candida</name>
    <name type="common">Springtail</name>
    <dbReference type="NCBI Taxonomy" id="158441"/>
    <lineage>
        <taxon>Eukaryota</taxon>
        <taxon>Metazoa</taxon>
        <taxon>Ecdysozoa</taxon>
        <taxon>Arthropoda</taxon>
        <taxon>Hexapoda</taxon>
        <taxon>Collembola</taxon>
        <taxon>Entomobryomorpha</taxon>
        <taxon>Isotomoidea</taxon>
        <taxon>Isotomidae</taxon>
        <taxon>Proisotominae</taxon>
        <taxon>Folsomia</taxon>
    </lineage>
</organism>
<comment type="subcellular location">
    <subcellularLocation>
        <location evidence="6">Nucleus outer membrane</location>
        <topology evidence="6">Single-pass membrane protein</topology>
    </subcellularLocation>
</comment>
<evidence type="ECO:0000256" key="3">
    <source>
        <dbReference type="ARBA" id="ARBA00022989"/>
    </source>
</evidence>
<keyword evidence="2 7" id="KW-0812">Transmembrane</keyword>
<keyword evidence="4 7" id="KW-0472">Membrane</keyword>
<dbReference type="InterPro" id="IPR008547">
    <property type="entry name" value="DUF829_TMEM53"/>
</dbReference>
<accession>A0A226E1G9</accession>
<feature type="transmembrane region" description="Helical" evidence="7">
    <location>
        <begin position="206"/>
        <end position="225"/>
    </location>
</feature>
<evidence type="ECO:0000313" key="8">
    <source>
        <dbReference type="EMBL" id="OXA51140.1"/>
    </source>
</evidence>
<dbReference type="Proteomes" id="UP000198287">
    <property type="component" value="Unassembled WGS sequence"/>
</dbReference>
<evidence type="ECO:0000256" key="1">
    <source>
        <dbReference type="ARBA" id="ARBA00007387"/>
    </source>
</evidence>
<dbReference type="AlphaFoldDB" id="A0A226E1G9"/>
<dbReference type="Pfam" id="PF05705">
    <property type="entry name" value="DUF829"/>
    <property type="match status" value="1"/>
</dbReference>
<dbReference type="PANTHER" id="PTHR12265">
    <property type="entry name" value="TRANSMEMBRANE PROTEIN 53"/>
    <property type="match status" value="1"/>
</dbReference>
<dbReference type="SUPFAM" id="SSF53474">
    <property type="entry name" value="alpha/beta-Hydrolases"/>
    <property type="match status" value="1"/>
</dbReference>